<organism evidence="1 2">
    <name type="scientific">Arthrobacter phage Preamble</name>
    <dbReference type="NCBI Taxonomy" id="1772310"/>
    <lineage>
        <taxon>Viruses</taxon>
        <taxon>Duplodnaviria</taxon>
        <taxon>Heunggongvirae</taxon>
        <taxon>Uroviricota</taxon>
        <taxon>Caudoviricetes</taxon>
        <taxon>Korravirus</taxon>
        <taxon>Korravirus preamble</taxon>
    </lineage>
</organism>
<keyword evidence="2" id="KW-1185">Reference proteome</keyword>
<dbReference type="Proteomes" id="UP000222441">
    <property type="component" value="Segment"/>
</dbReference>
<dbReference type="RefSeq" id="YP_009602861.1">
    <property type="nucleotide sequence ID" value="NC_041944.1"/>
</dbReference>
<accession>A0A0U4B501</accession>
<evidence type="ECO:0000313" key="1">
    <source>
        <dbReference type="EMBL" id="ALY09840.1"/>
    </source>
</evidence>
<dbReference type="KEGG" id="vg:40078726"/>
<sequence length="102" mass="11693">MTLPPDEFNITDSRVFSPFIDAAVRRQAERRAAIEDQLCQRGIEMGHGVLIVEFDWDRSVGCVHPEIPDRELHIFKWTYHEEILRGMLGDLVVDAMVQAASK</sequence>
<reference evidence="1 2" key="1">
    <citation type="submission" date="2015-11" db="EMBL/GenBank/DDBJ databases">
        <authorList>
            <person name="Chudoff D."/>
            <person name="Dunbar D."/>
            <person name="Jacobs-Sera D."/>
            <person name="Guerrero C.A."/>
            <person name="Bowman C.A."/>
            <person name="Russell D.A."/>
            <person name="Pope W.H."/>
            <person name="Hatfull G.F."/>
        </authorList>
    </citation>
    <scope>NUCLEOTIDE SEQUENCE [LARGE SCALE GENOMIC DNA]</scope>
</reference>
<protein>
    <submittedName>
        <fullName evidence="1">Uncharacterized protein</fullName>
    </submittedName>
</protein>
<proteinExistence type="predicted"/>
<evidence type="ECO:0000313" key="2">
    <source>
        <dbReference type="Proteomes" id="UP000222441"/>
    </source>
</evidence>
<dbReference type="OrthoDB" id="23404at10239"/>
<name>A0A0U4B501_9CAUD</name>
<dbReference type="GeneID" id="40078726"/>
<dbReference type="EMBL" id="KU160659">
    <property type="protein sequence ID" value="ALY09840.1"/>
    <property type="molecule type" value="Genomic_DNA"/>
</dbReference>
<gene>
    <name evidence="1" type="primary">59</name>
    <name evidence="1" type="ORF">PREAMBLE_59</name>
</gene>